<comment type="similarity">
    <text evidence="3">Belongs to the glycosyl hydrolase 13 family.</text>
</comment>
<evidence type="ECO:0000256" key="7">
    <source>
        <dbReference type="ARBA" id="ARBA00022837"/>
    </source>
</evidence>
<comment type="cofactor">
    <cofactor evidence="2">
        <name>Ca(2+)</name>
        <dbReference type="ChEBI" id="CHEBI:29108"/>
    </cofactor>
</comment>
<evidence type="ECO:0000313" key="12">
    <source>
        <dbReference type="EMBL" id="CAB4537565.1"/>
    </source>
</evidence>
<gene>
    <name evidence="12" type="ORF">UFOPK1410_00546</name>
</gene>
<dbReference type="GO" id="GO:0005975">
    <property type="term" value="P:carbohydrate metabolic process"/>
    <property type="evidence" value="ECO:0007669"/>
    <property type="project" value="InterPro"/>
</dbReference>
<organism evidence="12">
    <name type="scientific">freshwater metagenome</name>
    <dbReference type="NCBI Taxonomy" id="449393"/>
    <lineage>
        <taxon>unclassified sequences</taxon>
        <taxon>metagenomes</taxon>
        <taxon>ecological metagenomes</taxon>
    </lineage>
</organism>
<dbReference type="GO" id="GO:0046872">
    <property type="term" value="F:metal ion binding"/>
    <property type="evidence" value="ECO:0007669"/>
    <property type="project" value="UniProtKB-KW"/>
</dbReference>
<comment type="catalytic activity">
    <reaction evidence="1">
        <text>Endohydrolysis of (1-&gt;4)-alpha-D-glucosidic linkages in polysaccharides containing three or more (1-&gt;4)-alpha-linked D-glucose units.</text>
        <dbReference type="EC" id="3.2.1.1"/>
    </reaction>
</comment>
<dbReference type="GO" id="GO:0004556">
    <property type="term" value="F:alpha-amylase activity"/>
    <property type="evidence" value="ECO:0007669"/>
    <property type="project" value="UniProtKB-EC"/>
</dbReference>
<evidence type="ECO:0000256" key="2">
    <source>
        <dbReference type="ARBA" id="ARBA00001913"/>
    </source>
</evidence>
<accession>A0A6J6BFE5</accession>
<dbReference type="SUPFAM" id="SSF51445">
    <property type="entry name" value="(Trans)glycosidases"/>
    <property type="match status" value="1"/>
</dbReference>
<evidence type="ECO:0000256" key="6">
    <source>
        <dbReference type="ARBA" id="ARBA00022801"/>
    </source>
</evidence>
<dbReference type="Pfam" id="PF02806">
    <property type="entry name" value="Alpha-amylase_C"/>
    <property type="match status" value="1"/>
</dbReference>
<dbReference type="SMART" id="SM00632">
    <property type="entry name" value="Aamy_C"/>
    <property type="match status" value="1"/>
</dbReference>
<proteinExistence type="inferred from homology"/>
<dbReference type="InterPro" id="IPR006046">
    <property type="entry name" value="Alpha_amylase"/>
</dbReference>
<dbReference type="EC" id="3.2.1.1" evidence="4"/>
<evidence type="ECO:0000259" key="11">
    <source>
        <dbReference type="SMART" id="SM00642"/>
    </source>
</evidence>
<evidence type="ECO:0000256" key="5">
    <source>
        <dbReference type="ARBA" id="ARBA00022723"/>
    </source>
</evidence>
<dbReference type="EMBL" id="CAEZSH010000053">
    <property type="protein sequence ID" value="CAB4537565.1"/>
    <property type="molecule type" value="Genomic_DNA"/>
</dbReference>
<reference evidence="12" key="1">
    <citation type="submission" date="2020-05" db="EMBL/GenBank/DDBJ databases">
        <authorList>
            <person name="Chiriac C."/>
            <person name="Salcher M."/>
            <person name="Ghai R."/>
            <person name="Kavagutti S V."/>
        </authorList>
    </citation>
    <scope>NUCLEOTIDE SEQUENCE</scope>
</reference>
<dbReference type="SMART" id="SM00642">
    <property type="entry name" value="Aamy"/>
    <property type="match status" value="1"/>
</dbReference>
<dbReference type="SUPFAM" id="SSF51011">
    <property type="entry name" value="Glycosyl hydrolase domain"/>
    <property type="match status" value="1"/>
</dbReference>
<evidence type="ECO:0000259" key="10">
    <source>
        <dbReference type="SMART" id="SM00632"/>
    </source>
</evidence>
<keyword evidence="6" id="KW-0378">Hydrolase</keyword>
<evidence type="ECO:0000256" key="8">
    <source>
        <dbReference type="ARBA" id="ARBA00023277"/>
    </source>
</evidence>
<dbReference type="InterPro" id="IPR006047">
    <property type="entry name" value="GH13_cat_dom"/>
</dbReference>
<evidence type="ECO:0000256" key="3">
    <source>
        <dbReference type="ARBA" id="ARBA00008061"/>
    </source>
</evidence>
<dbReference type="InterPro" id="IPR031319">
    <property type="entry name" value="A-amylase_C"/>
</dbReference>
<dbReference type="Pfam" id="PF00128">
    <property type="entry name" value="Alpha-amylase"/>
    <property type="match status" value="1"/>
</dbReference>
<dbReference type="InterPro" id="IPR006048">
    <property type="entry name" value="A-amylase/branching_C"/>
</dbReference>
<keyword evidence="5" id="KW-0479">Metal-binding</keyword>
<dbReference type="InterPro" id="IPR013780">
    <property type="entry name" value="Glyco_hydro_b"/>
</dbReference>
<dbReference type="Gene3D" id="2.60.40.1180">
    <property type="entry name" value="Golgi alpha-mannosidase II"/>
    <property type="match status" value="1"/>
</dbReference>
<sequence length="510" mass="55347">MKTRLFRRASALISAIVLLVSGVSISPAVAGVSSVPNKVIDESTVGIQMFMYSWNSIKDECTNHLGPNGIDWVQISPPQEHIRGEQWWVHYQPVSYKIESRLGTRAEFAAMTQACNEAGVMIIADAVINHMANSSGVGWDGTEFSKYDYPGLFGESDFHATIDPSEDRYCDENISAYDDLWETTSCMLGGLPDLATEKPAVRAKIAAYLNDLISLGVAGFRVDAAKHFGAADLKAVVDLLDPINGRQPIIMSEVIGGNGQNEPFTEFGYAWAWDMPNILVSGLNQGSLAFAKSDFWTVGFNASNKTITMVSNHDTEHHGPSSLAYWETQKYQLAHVFMLAAKFGIPQIYSGYSFSDESLGPNTDPNTQKVVQAKCASSTKPVSITREGLYNCIQRWRSTSGMIAWRDVAGSAPETKVGYTKHADGAKILKFNRGANTFIAMNSTQRARKMGILTNLPAGTYCDLLTGGRGAVVSSTKCLGTKVVVDSRGKAVVTIPAMLGIALTTSHKLP</sequence>
<keyword evidence="8" id="KW-0119">Carbohydrate metabolism</keyword>
<protein>
    <recommendedName>
        <fullName evidence="4">alpha-amylase</fullName>
        <ecNumber evidence="4">3.2.1.1</ecNumber>
    </recommendedName>
</protein>
<name>A0A6J6BFE5_9ZZZZ</name>
<dbReference type="AlphaFoldDB" id="A0A6J6BFE5"/>
<dbReference type="PRINTS" id="PR00110">
    <property type="entry name" value="ALPHAAMYLASE"/>
</dbReference>
<feature type="domain" description="Glycosyl hydrolase family 13 catalytic" evidence="11">
    <location>
        <begin position="44"/>
        <end position="406"/>
    </location>
</feature>
<dbReference type="PANTHER" id="PTHR43447">
    <property type="entry name" value="ALPHA-AMYLASE"/>
    <property type="match status" value="1"/>
</dbReference>
<keyword evidence="7" id="KW-0106">Calcium</keyword>
<evidence type="ECO:0000256" key="1">
    <source>
        <dbReference type="ARBA" id="ARBA00000548"/>
    </source>
</evidence>
<evidence type="ECO:0000256" key="9">
    <source>
        <dbReference type="ARBA" id="ARBA00023295"/>
    </source>
</evidence>
<evidence type="ECO:0000256" key="4">
    <source>
        <dbReference type="ARBA" id="ARBA00012595"/>
    </source>
</evidence>
<feature type="domain" description="Alpha-amylase C-terminal" evidence="10">
    <location>
        <begin position="419"/>
        <end position="508"/>
    </location>
</feature>
<dbReference type="Gene3D" id="3.20.20.80">
    <property type="entry name" value="Glycosidases"/>
    <property type="match status" value="1"/>
</dbReference>
<dbReference type="InterPro" id="IPR017853">
    <property type="entry name" value="GH"/>
</dbReference>
<keyword evidence="9" id="KW-0326">Glycosidase</keyword>